<keyword evidence="2" id="KW-1185">Reference proteome</keyword>
<dbReference type="Proteomes" id="UP000076761">
    <property type="component" value="Unassembled WGS sequence"/>
</dbReference>
<name>A0A165VXX8_9AGAM</name>
<dbReference type="OrthoDB" id="3060478at2759"/>
<evidence type="ECO:0000313" key="1">
    <source>
        <dbReference type="EMBL" id="KZT30360.1"/>
    </source>
</evidence>
<reference evidence="1 2" key="1">
    <citation type="journal article" date="2016" name="Mol. Biol. Evol.">
        <title>Comparative Genomics of Early-Diverging Mushroom-Forming Fungi Provides Insights into the Origins of Lignocellulose Decay Capabilities.</title>
        <authorList>
            <person name="Nagy L.G."/>
            <person name="Riley R."/>
            <person name="Tritt A."/>
            <person name="Adam C."/>
            <person name="Daum C."/>
            <person name="Floudas D."/>
            <person name="Sun H."/>
            <person name="Yadav J.S."/>
            <person name="Pangilinan J."/>
            <person name="Larsson K.H."/>
            <person name="Matsuura K."/>
            <person name="Barry K."/>
            <person name="Labutti K."/>
            <person name="Kuo R."/>
            <person name="Ohm R.A."/>
            <person name="Bhattacharya S.S."/>
            <person name="Shirouzu T."/>
            <person name="Yoshinaga Y."/>
            <person name="Martin F.M."/>
            <person name="Grigoriev I.V."/>
            <person name="Hibbett D.S."/>
        </authorList>
    </citation>
    <scope>NUCLEOTIDE SEQUENCE [LARGE SCALE GENOMIC DNA]</scope>
    <source>
        <strain evidence="1 2">HHB14362 ss-1</strain>
    </source>
</reference>
<protein>
    <submittedName>
        <fullName evidence="1">Uncharacterized protein</fullName>
    </submittedName>
</protein>
<dbReference type="InParanoid" id="A0A165VXX8"/>
<accession>A0A165VXX8</accession>
<dbReference type="EMBL" id="KV425551">
    <property type="protein sequence ID" value="KZT30360.1"/>
    <property type="molecule type" value="Genomic_DNA"/>
</dbReference>
<gene>
    <name evidence="1" type="ORF">NEOLEDRAFT_2792</name>
</gene>
<dbReference type="AlphaFoldDB" id="A0A165VXX8"/>
<sequence length="332" mass="37571">MMQKISWVQGDDFLEAFLKHLPPPVIQLPKLPKNILEFVSDADDLQLKPKHANKYASNPYFRLKSQQIKWASECRTHGVAFAPVHQYCVERPNPQWERTGFSKYQQGEKYDLFHMDRNQWFYTGTYEVVGLQIFPLTRVRAQNPDIADAIIWNTAPLKNGLLDMIKGMYEAGLLKVECIALRRAGFNMSLYHSMVACRKLLEEKAKANALEAQRTVEQGSKRKLSDAGGSLISENGEVAKKARTDVLRALVPYGSPSPKVNKVAQKARPHELPAHPTISYQGPEINKAAKYAITHEIQPRTLSDGGNPLQCSKTVNSMRSSWAAFDNYRSQQ</sequence>
<evidence type="ECO:0000313" key="2">
    <source>
        <dbReference type="Proteomes" id="UP000076761"/>
    </source>
</evidence>
<organism evidence="1 2">
    <name type="scientific">Neolentinus lepideus HHB14362 ss-1</name>
    <dbReference type="NCBI Taxonomy" id="1314782"/>
    <lineage>
        <taxon>Eukaryota</taxon>
        <taxon>Fungi</taxon>
        <taxon>Dikarya</taxon>
        <taxon>Basidiomycota</taxon>
        <taxon>Agaricomycotina</taxon>
        <taxon>Agaricomycetes</taxon>
        <taxon>Gloeophyllales</taxon>
        <taxon>Gloeophyllaceae</taxon>
        <taxon>Neolentinus</taxon>
    </lineage>
</organism>
<proteinExistence type="predicted"/>